<evidence type="ECO:0000313" key="2">
    <source>
        <dbReference type="Proteomes" id="UP000824782"/>
    </source>
</evidence>
<name>A0AAV7CCZ3_ENGPU</name>
<dbReference type="EMBL" id="WNYA01000003">
    <property type="protein sequence ID" value="KAG8582531.1"/>
    <property type="molecule type" value="Genomic_DNA"/>
</dbReference>
<keyword evidence="2" id="KW-1185">Reference proteome</keyword>
<dbReference type="AlphaFoldDB" id="A0AAV7CCZ3"/>
<comment type="caution">
    <text evidence="1">The sequence shown here is derived from an EMBL/GenBank/DDBJ whole genome shotgun (WGS) entry which is preliminary data.</text>
</comment>
<organism evidence="1 2">
    <name type="scientific">Engystomops pustulosus</name>
    <name type="common">Tungara frog</name>
    <name type="synonym">Physalaemus pustulosus</name>
    <dbReference type="NCBI Taxonomy" id="76066"/>
    <lineage>
        <taxon>Eukaryota</taxon>
        <taxon>Metazoa</taxon>
        <taxon>Chordata</taxon>
        <taxon>Craniata</taxon>
        <taxon>Vertebrata</taxon>
        <taxon>Euteleostomi</taxon>
        <taxon>Amphibia</taxon>
        <taxon>Batrachia</taxon>
        <taxon>Anura</taxon>
        <taxon>Neobatrachia</taxon>
        <taxon>Hyloidea</taxon>
        <taxon>Leptodactylidae</taxon>
        <taxon>Leiuperinae</taxon>
        <taxon>Engystomops</taxon>
    </lineage>
</organism>
<gene>
    <name evidence="1" type="ORF">GDO81_008092</name>
</gene>
<accession>A0AAV7CCZ3</accession>
<protein>
    <submittedName>
        <fullName evidence="1">Uncharacterized protein</fullName>
    </submittedName>
</protein>
<dbReference type="Proteomes" id="UP000824782">
    <property type="component" value="Unassembled WGS sequence"/>
</dbReference>
<reference evidence="1" key="1">
    <citation type="thesis" date="2020" institute="ProQuest LLC" country="789 East Eisenhower Parkway, Ann Arbor, MI, USA">
        <title>Comparative Genomics and Chromosome Evolution.</title>
        <authorList>
            <person name="Mudd A.B."/>
        </authorList>
    </citation>
    <scope>NUCLEOTIDE SEQUENCE</scope>
    <source>
        <strain evidence="1">237g6f4</strain>
        <tissue evidence="1">Blood</tissue>
    </source>
</reference>
<proteinExistence type="predicted"/>
<evidence type="ECO:0000313" key="1">
    <source>
        <dbReference type="EMBL" id="KAG8582531.1"/>
    </source>
</evidence>
<sequence length="99" mass="10861">MDRPRVPIRSVHTIAFATKGSKETGSTAPISMNARTRWRAMRMPGAPTFQEVIGVNVFQGLPAMDFYVKTSMNVLRSAILHVRMAPHVSTHKGPMSAPA</sequence>